<keyword evidence="5" id="KW-1185">Reference proteome</keyword>
<dbReference type="Proteomes" id="UP000053732">
    <property type="component" value="Unassembled WGS sequence"/>
</dbReference>
<proteinExistence type="predicted"/>
<dbReference type="AlphaFoldDB" id="A0A0G4PW43"/>
<dbReference type="EMBL" id="HG793213">
    <property type="protein sequence ID" value="CRL31169.1"/>
    <property type="molecule type" value="Genomic_DNA"/>
</dbReference>
<gene>
    <name evidence="2" type="ORF">PCAMFM013_S048g000049</name>
    <name evidence="3" type="ORF">PCAMFM013_S082g000016</name>
    <name evidence="4" type="ORF">PCAMFM013_S091g000008</name>
</gene>
<reference evidence="2 5" key="1">
    <citation type="journal article" date="2014" name="Nat. Commun.">
        <title>Multiple recent horizontal transfers of a large genomic region in cheese making fungi.</title>
        <authorList>
            <person name="Cheeseman K."/>
            <person name="Ropars J."/>
            <person name="Renault P."/>
            <person name="Dupont J."/>
            <person name="Gouzy J."/>
            <person name="Branca A."/>
            <person name="Abraham A.L."/>
            <person name="Ceppi M."/>
            <person name="Conseiller E."/>
            <person name="Debuchy R."/>
            <person name="Malagnac F."/>
            <person name="Goarin A."/>
            <person name="Silar P."/>
            <person name="Lacoste S."/>
            <person name="Sallet E."/>
            <person name="Bensimon A."/>
            <person name="Giraud T."/>
            <person name="Brygoo Y."/>
        </authorList>
    </citation>
    <scope>NUCLEOTIDE SEQUENCE [LARGE SCALE GENOMIC DNA]</scope>
    <source>
        <strain evidence="5">FM 013</strain>
        <strain evidence="2">FM013</strain>
    </source>
</reference>
<organism evidence="2 5">
    <name type="scientific">Penicillium camemberti (strain FM 013)</name>
    <dbReference type="NCBI Taxonomy" id="1429867"/>
    <lineage>
        <taxon>Eukaryota</taxon>
        <taxon>Fungi</taxon>
        <taxon>Dikarya</taxon>
        <taxon>Ascomycota</taxon>
        <taxon>Pezizomycotina</taxon>
        <taxon>Eurotiomycetes</taxon>
        <taxon>Eurotiomycetidae</taxon>
        <taxon>Eurotiales</taxon>
        <taxon>Aspergillaceae</taxon>
        <taxon>Penicillium</taxon>
    </lineage>
</organism>
<feature type="region of interest" description="Disordered" evidence="1">
    <location>
        <begin position="14"/>
        <end position="37"/>
    </location>
</feature>
<accession>A0A0G4PW43</accession>
<evidence type="ECO:0000313" key="5">
    <source>
        <dbReference type="Proteomes" id="UP000053732"/>
    </source>
</evidence>
<protein>
    <submittedName>
        <fullName evidence="2">Str. FM013</fullName>
    </submittedName>
</protein>
<name>A0A0G4PW43_PENC3</name>
<evidence type="ECO:0000313" key="4">
    <source>
        <dbReference type="EMBL" id="CRL31225.1"/>
    </source>
</evidence>
<dbReference type="EMBL" id="HG793222">
    <property type="protein sequence ID" value="CRL31225.1"/>
    <property type="molecule type" value="Genomic_DNA"/>
</dbReference>
<dbReference type="EMBL" id="HG793181">
    <property type="protein sequence ID" value="CRL30337.1"/>
    <property type="molecule type" value="Genomic_DNA"/>
</dbReference>
<evidence type="ECO:0000313" key="3">
    <source>
        <dbReference type="EMBL" id="CRL31169.1"/>
    </source>
</evidence>
<evidence type="ECO:0000313" key="2">
    <source>
        <dbReference type="EMBL" id="CRL30337.1"/>
    </source>
</evidence>
<evidence type="ECO:0000256" key="1">
    <source>
        <dbReference type="SAM" id="MobiDB-lite"/>
    </source>
</evidence>
<sequence>MSLQIVAVKRRQAEKPISSIPTPDALPFTPADQRCEF</sequence>